<organism evidence="1 2">
    <name type="scientific">Besnoitia besnoiti</name>
    <name type="common">Apicomplexan protozoan</name>
    <dbReference type="NCBI Taxonomy" id="94643"/>
    <lineage>
        <taxon>Eukaryota</taxon>
        <taxon>Sar</taxon>
        <taxon>Alveolata</taxon>
        <taxon>Apicomplexa</taxon>
        <taxon>Conoidasida</taxon>
        <taxon>Coccidia</taxon>
        <taxon>Eucoccidiorida</taxon>
        <taxon>Eimeriorina</taxon>
        <taxon>Sarcocystidae</taxon>
        <taxon>Besnoitia</taxon>
    </lineage>
</organism>
<evidence type="ECO:0000313" key="2">
    <source>
        <dbReference type="Proteomes" id="UP000224006"/>
    </source>
</evidence>
<proteinExistence type="predicted"/>
<evidence type="ECO:0000313" key="1">
    <source>
        <dbReference type="EMBL" id="PFH32531.1"/>
    </source>
</evidence>
<dbReference type="AlphaFoldDB" id="A0A2A9M8B3"/>
<comment type="caution">
    <text evidence="1">The sequence shown here is derived from an EMBL/GenBank/DDBJ whole genome shotgun (WGS) entry which is preliminary data.</text>
</comment>
<dbReference type="GeneID" id="40306910"/>
<keyword evidence="2" id="KW-1185">Reference proteome</keyword>
<dbReference type="Proteomes" id="UP000224006">
    <property type="component" value="Chromosome X"/>
</dbReference>
<name>A0A2A9M8B3_BESBE</name>
<dbReference type="RefSeq" id="XP_029216540.1">
    <property type="nucleotide sequence ID" value="XM_029360564.1"/>
</dbReference>
<dbReference type="VEuPathDB" id="ToxoDB:BESB_018490"/>
<sequence>MHPLALKQYRDLRASVLAAALKRDDPLRRCLLSGAGGQFKDNFKQSGQSTLVILWA</sequence>
<protein>
    <submittedName>
        <fullName evidence="1">Uncharacterized protein</fullName>
    </submittedName>
</protein>
<reference evidence="1 2" key="1">
    <citation type="submission" date="2017-09" db="EMBL/GenBank/DDBJ databases">
        <title>Genome sequencing of Besnoitia besnoiti strain Bb-Ger1.</title>
        <authorList>
            <person name="Schares G."/>
            <person name="Venepally P."/>
            <person name="Lorenzi H.A."/>
        </authorList>
    </citation>
    <scope>NUCLEOTIDE SEQUENCE [LARGE SCALE GENOMIC DNA]</scope>
    <source>
        <strain evidence="1 2">Bb-Ger1</strain>
    </source>
</reference>
<accession>A0A2A9M8B3</accession>
<gene>
    <name evidence="1" type="ORF">BESB_018490</name>
</gene>
<dbReference type="EMBL" id="NWUJ01000011">
    <property type="protein sequence ID" value="PFH32531.1"/>
    <property type="molecule type" value="Genomic_DNA"/>
</dbReference>
<dbReference type="KEGG" id="bbes:BESB_018490"/>